<dbReference type="CDD" id="cd00887">
    <property type="entry name" value="MoeA"/>
    <property type="match status" value="1"/>
</dbReference>
<gene>
    <name evidence="6" type="ORF">SAMN05443551_4004</name>
</gene>
<comment type="similarity">
    <text evidence="2 4">Belongs to the MoeA family.</text>
</comment>
<keyword evidence="7" id="KW-1185">Reference proteome</keyword>
<dbReference type="STRING" id="996342.SAMN05443551_4004"/>
<comment type="catalytic activity">
    <reaction evidence="3">
        <text>adenylyl-molybdopterin + molybdate = Mo-molybdopterin + AMP + H(+)</text>
        <dbReference type="Rhea" id="RHEA:35047"/>
        <dbReference type="ChEBI" id="CHEBI:15378"/>
        <dbReference type="ChEBI" id="CHEBI:36264"/>
        <dbReference type="ChEBI" id="CHEBI:62727"/>
        <dbReference type="ChEBI" id="CHEBI:71302"/>
        <dbReference type="ChEBI" id="CHEBI:456215"/>
        <dbReference type="EC" id="2.10.1.1"/>
    </reaction>
</comment>
<protein>
    <recommendedName>
        <fullName evidence="4">Molybdopterin molybdenumtransferase</fullName>
        <ecNumber evidence="4">2.10.1.1</ecNumber>
    </recommendedName>
</protein>
<dbReference type="Gene3D" id="2.170.190.11">
    <property type="entry name" value="Molybdopterin biosynthesis moea protein, domain 3"/>
    <property type="match status" value="1"/>
</dbReference>
<dbReference type="EC" id="2.10.1.1" evidence="4"/>
<dbReference type="PANTHER" id="PTHR10192">
    <property type="entry name" value="MOLYBDOPTERIN BIOSYNTHESIS PROTEIN"/>
    <property type="match status" value="1"/>
</dbReference>
<dbReference type="AlphaFoldDB" id="A0A1M5XLE9"/>
<dbReference type="InterPro" id="IPR036425">
    <property type="entry name" value="MoaB/Mog-like_dom_sf"/>
</dbReference>
<comment type="pathway">
    <text evidence="4">Cofactor biosynthesis; molybdopterin biosynthesis.</text>
</comment>
<dbReference type="GO" id="GO:0006777">
    <property type="term" value="P:Mo-molybdopterin cofactor biosynthetic process"/>
    <property type="evidence" value="ECO:0007669"/>
    <property type="project" value="UniProtKB-UniRule"/>
</dbReference>
<comment type="cofactor">
    <cofactor evidence="4">
        <name>Mg(2+)</name>
        <dbReference type="ChEBI" id="CHEBI:18420"/>
    </cofactor>
</comment>
<dbReference type="Pfam" id="PF03453">
    <property type="entry name" value="MoeA_N"/>
    <property type="match status" value="1"/>
</dbReference>
<dbReference type="GO" id="GO:0005829">
    <property type="term" value="C:cytosol"/>
    <property type="evidence" value="ECO:0007669"/>
    <property type="project" value="TreeGrafter"/>
</dbReference>
<dbReference type="Proteomes" id="UP000184221">
    <property type="component" value="Unassembled WGS sequence"/>
</dbReference>
<evidence type="ECO:0000313" key="6">
    <source>
        <dbReference type="EMBL" id="SHI00559.1"/>
    </source>
</evidence>
<name>A0A1M5XLE9_9RHOB</name>
<reference evidence="6 7" key="1">
    <citation type="submission" date="2016-11" db="EMBL/GenBank/DDBJ databases">
        <authorList>
            <person name="Jaros S."/>
            <person name="Januszkiewicz K."/>
            <person name="Wedrychowicz H."/>
        </authorList>
    </citation>
    <scope>NUCLEOTIDE SEQUENCE [LARGE SCALE GENOMIC DNA]</scope>
    <source>
        <strain evidence="6 7">DSM 29431</strain>
    </source>
</reference>
<sequence>MTVLTRIEEQGCGCGTADQPGDLISIDEAVAQILRNAGHVRESEEVALAGARGRTLAEPIAAIAAAPPFDNAAMDGFALNTACLVGPGPWRLPVVTRIPAGQRGSEPLPMGAAAQIFTGALMPDGADAVVMQENVRRTENTIIVSHEILAGAHVRRKGEDMAAGDMVVPAGRTLTGRDIAACAAAGRATVCVRRRLRVALVVTGDEVNSPGRTLSSGGIWDVNTPMLSALIPAPEIELVDVLGFRDNRAALRQQLSALADEVDLIVTTGGISVGEEDHVKPALSDLGLDMVFSGVAIKPGKPVSYGRLGQAHWLGLPGNPLSAFVTWQLFGTVLCQSLAGNSASSPDRRHVVLSQELRHSYGRCEVRLAEISGFDSTGREIVRFDKTTHSGRVARLPAADGVILIPSEVEVLPEGALVEFQPFRD</sequence>
<organism evidence="6 7">
    <name type="scientific">Marivita hallyeonensis</name>
    <dbReference type="NCBI Taxonomy" id="996342"/>
    <lineage>
        <taxon>Bacteria</taxon>
        <taxon>Pseudomonadati</taxon>
        <taxon>Pseudomonadota</taxon>
        <taxon>Alphaproteobacteria</taxon>
        <taxon>Rhodobacterales</taxon>
        <taxon>Roseobacteraceae</taxon>
        <taxon>Marivita</taxon>
    </lineage>
</organism>
<dbReference type="InterPro" id="IPR036135">
    <property type="entry name" value="MoeA_linker/N_sf"/>
</dbReference>
<dbReference type="SUPFAM" id="SSF53218">
    <property type="entry name" value="Molybdenum cofactor biosynthesis proteins"/>
    <property type="match status" value="1"/>
</dbReference>
<dbReference type="Gene3D" id="2.40.340.10">
    <property type="entry name" value="MoeA, C-terminal, domain IV"/>
    <property type="match status" value="1"/>
</dbReference>
<dbReference type="PANTHER" id="PTHR10192:SF5">
    <property type="entry name" value="GEPHYRIN"/>
    <property type="match status" value="1"/>
</dbReference>
<dbReference type="EMBL" id="FQXC01000007">
    <property type="protein sequence ID" value="SHI00559.1"/>
    <property type="molecule type" value="Genomic_DNA"/>
</dbReference>
<evidence type="ECO:0000256" key="4">
    <source>
        <dbReference type="RuleBase" id="RU365090"/>
    </source>
</evidence>
<dbReference type="InterPro" id="IPR036688">
    <property type="entry name" value="MoeA_C_domain_IV_sf"/>
</dbReference>
<dbReference type="SUPFAM" id="SSF63867">
    <property type="entry name" value="MoeA C-terminal domain-like"/>
    <property type="match status" value="1"/>
</dbReference>
<keyword evidence="4" id="KW-0808">Transferase</keyword>
<proteinExistence type="inferred from homology"/>
<dbReference type="NCBIfam" id="NF045515">
    <property type="entry name" value="Glp_gephyrin"/>
    <property type="match status" value="1"/>
</dbReference>
<dbReference type="InterPro" id="IPR005110">
    <property type="entry name" value="MoeA_linker/N"/>
</dbReference>
<keyword evidence="4" id="KW-0460">Magnesium</keyword>
<dbReference type="Gene3D" id="3.90.105.10">
    <property type="entry name" value="Molybdopterin biosynthesis moea protein, domain 2"/>
    <property type="match status" value="1"/>
</dbReference>
<dbReference type="SMART" id="SM00852">
    <property type="entry name" value="MoCF_biosynth"/>
    <property type="match status" value="1"/>
</dbReference>
<dbReference type="SUPFAM" id="SSF63882">
    <property type="entry name" value="MoeA N-terminal region -like"/>
    <property type="match status" value="1"/>
</dbReference>
<keyword evidence="4" id="KW-0501">Molybdenum cofactor biosynthesis</keyword>
<dbReference type="UniPathway" id="UPA00344"/>
<dbReference type="InterPro" id="IPR001453">
    <property type="entry name" value="MoaB/Mog_dom"/>
</dbReference>
<comment type="function">
    <text evidence="1 4">Catalyzes the insertion of molybdate into adenylated molybdopterin with the concomitant release of AMP.</text>
</comment>
<evidence type="ECO:0000256" key="2">
    <source>
        <dbReference type="ARBA" id="ARBA00010763"/>
    </source>
</evidence>
<dbReference type="Gene3D" id="3.40.980.10">
    <property type="entry name" value="MoaB/Mog-like domain"/>
    <property type="match status" value="1"/>
</dbReference>
<dbReference type="RefSeq" id="WP_072779864.1">
    <property type="nucleotide sequence ID" value="NZ_FQXC01000007.1"/>
</dbReference>
<evidence type="ECO:0000313" key="7">
    <source>
        <dbReference type="Proteomes" id="UP000184221"/>
    </source>
</evidence>
<evidence type="ECO:0000256" key="1">
    <source>
        <dbReference type="ARBA" id="ARBA00002901"/>
    </source>
</evidence>
<accession>A0A1M5XLE9</accession>
<keyword evidence="4" id="KW-0479">Metal-binding</keyword>
<keyword evidence="4" id="KW-0500">Molybdenum</keyword>
<dbReference type="Pfam" id="PF00994">
    <property type="entry name" value="MoCF_biosynth"/>
    <property type="match status" value="1"/>
</dbReference>
<dbReference type="GO" id="GO:0061599">
    <property type="term" value="F:molybdopterin molybdotransferase activity"/>
    <property type="evidence" value="ECO:0007669"/>
    <property type="project" value="UniProtKB-UniRule"/>
</dbReference>
<evidence type="ECO:0000259" key="5">
    <source>
        <dbReference type="SMART" id="SM00852"/>
    </source>
</evidence>
<dbReference type="InterPro" id="IPR038987">
    <property type="entry name" value="MoeA-like"/>
</dbReference>
<evidence type="ECO:0000256" key="3">
    <source>
        <dbReference type="ARBA" id="ARBA00047317"/>
    </source>
</evidence>
<dbReference type="GO" id="GO:0046872">
    <property type="term" value="F:metal ion binding"/>
    <property type="evidence" value="ECO:0007669"/>
    <property type="project" value="UniProtKB-UniRule"/>
</dbReference>
<dbReference type="OrthoDB" id="9804758at2"/>
<feature type="domain" description="MoaB/Mog" evidence="5">
    <location>
        <begin position="199"/>
        <end position="337"/>
    </location>
</feature>